<dbReference type="InterPro" id="IPR027417">
    <property type="entry name" value="P-loop_NTPase"/>
</dbReference>
<gene>
    <name evidence="2" type="ORF">MM171A00115_0084</name>
    <name evidence="3" type="ORF">MM171B00172_0057</name>
</gene>
<dbReference type="InterPro" id="IPR025669">
    <property type="entry name" value="AAA_dom"/>
</dbReference>
<evidence type="ECO:0000259" key="1">
    <source>
        <dbReference type="Pfam" id="PF13614"/>
    </source>
</evidence>
<dbReference type="Pfam" id="PF13614">
    <property type="entry name" value="AAA_31"/>
    <property type="match status" value="1"/>
</dbReference>
<dbReference type="PANTHER" id="PTHR13696:SF52">
    <property type="entry name" value="PARA FAMILY PROTEIN CT_582"/>
    <property type="match status" value="1"/>
</dbReference>
<accession>A0A6M3M0W3</accession>
<evidence type="ECO:0000313" key="2">
    <source>
        <dbReference type="EMBL" id="QJB01331.1"/>
    </source>
</evidence>
<dbReference type="EMBL" id="MT143890">
    <property type="protein sequence ID" value="QJB04815.1"/>
    <property type="molecule type" value="Genomic_DNA"/>
</dbReference>
<reference evidence="2" key="1">
    <citation type="submission" date="2020-03" db="EMBL/GenBank/DDBJ databases">
        <title>The deep terrestrial virosphere.</title>
        <authorList>
            <person name="Holmfeldt K."/>
            <person name="Nilsson E."/>
            <person name="Simone D."/>
            <person name="Lopez-Fernandez M."/>
            <person name="Wu X."/>
            <person name="de Brujin I."/>
            <person name="Lundin D."/>
            <person name="Andersson A."/>
            <person name="Bertilsson S."/>
            <person name="Dopson M."/>
        </authorList>
    </citation>
    <scope>NUCLEOTIDE SEQUENCE</scope>
    <source>
        <strain evidence="2">MM171A00115</strain>
        <strain evidence="3">MM171B00172</strain>
    </source>
</reference>
<protein>
    <submittedName>
        <fullName evidence="2">Putative ATPase domain containing protein</fullName>
    </submittedName>
</protein>
<sequence>MKIISLFNHKGGVSKTTTTFNLGWMLAEHGYKTLIVDTDPQCNLTALVLGYSSIDDAAAFYEDHPLCDIYSCIKPVLEGTGRVLAGTPMETSHKNLSLMCGNLDLSEAETQISVALATSTAIPAIRNIPGCIGAQIRMTAEEHGFDYVLIDMSPSVGALNQCVLMSSDYFIIPTAPDFFCAQAIKSLTKVLPRWNQEVTPFRNGSFLYPIPLNPPKFIGFISQKYRPRNGAPAKSFQKWIDVIKQEVEGILIPALMPIGMSVQHDVFESAVEGEEPYNLANISDFNSLIAQSQKHNIPVFALTEDQIEQSGTILANMEESRDGFLNTFEQLALDVHSITEAA</sequence>
<proteinExistence type="predicted"/>
<evidence type="ECO:0000313" key="3">
    <source>
        <dbReference type="EMBL" id="QJB04815.1"/>
    </source>
</evidence>
<organism evidence="2">
    <name type="scientific">viral metagenome</name>
    <dbReference type="NCBI Taxonomy" id="1070528"/>
    <lineage>
        <taxon>unclassified sequences</taxon>
        <taxon>metagenomes</taxon>
        <taxon>organismal metagenomes</taxon>
    </lineage>
</organism>
<name>A0A6M3M0W3_9ZZZZ</name>
<dbReference type="Gene3D" id="3.40.50.300">
    <property type="entry name" value="P-loop containing nucleotide triphosphate hydrolases"/>
    <property type="match status" value="1"/>
</dbReference>
<dbReference type="InterPro" id="IPR050678">
    <property type="entry name" value="DNA_Partitioning_ATPase"/>
</dbReference>
<dbReference type="CDD" id="cd02042">
    <property type="entry name" value="ParAB_family"/>
    <property type="match status" value="1"/>
</dbReference>
<dbReference type="AlphaFoldDB" id="A0A6M3M0W3"/>
<feature type="domain" description="AAA" evidence="1">
    <location>
        <begin position="1"/>
        <end position="195"/>
    </location>
</feature>
<dbReference type="EMBL" id="MT143707">
    <property type="protein sequence ID" value="QJB01331.1"/>
    <property type="molecule type" value="Genomic_DNA"/>
</dbReference>
<dbReference type="PANTHER" id="PTHR13696">
    <property type="entry name" value="P-LOOP CONTAINING NUCLEOSIDE TRIPHOSPHATE HYDROLASE"/>
    <property type="match status" value="1"/>
</dbReference>
<dbReference type="SUPFAM" id="SSF52540">
    <property type="entry name" value="P-loop containing nucleoside triphosphate hydrolases"/>
    <property type="match status" value="1"/>
</dbReference>